<dbReference type="CDD" id="cd21132">
    <property type="entry name" value="EVE-like"/>
    <property type="match status" value="1"/>
</dbReference>
<dbReference type="SUPFAM" id="SSF88697">
    <property type="entry name" value="PUA domain-like"/>
    <property type="match status" value="1"/>
</dbReference>
<feature type="region of interest" description="Disordered" evidence="2">
    <location>
        <begin position="151"/>
        <end position="172"/>
    </location>
</feature>
<reference evidence="4" key="1">
    <citation type="journal article" date="2014" name="Int. J. Syst. Evol. Microbiol.">
        <title>Complete genome sequence of Corynebacterium casei LMG S-19264T (=DSM 44701T), isolated from a smear-ripened cheese.</title>
        <authorList>
            <consortium name="US DOE Joint Genome Institute (JGI-PGF)"/>
            <person name="Walter F."/>
            <person name="Albersmeier A."/>
            <person name="Kalinowski J."/>
            <person name="Ruckert C."/>
        </authorList>
    </citation>
    <scope>NUCLEOTIDE SEQUENCE</scope>
    <source>
        <strain evidence="4">VKM Ac-1401</strain>
    </source>
</reference>
<dbReference type="NCBIfam" id="NF002616">
    <property type="entry name" value="PRK02268.1-2"/>
    <property type="match status" value="1"/>
</dbReference>
<comment type="similarity">
    <text evidence="1">Belongs to the UPF0310 family.</text>
</comment>
<keyword evidence="5" id="KW-1185">Reference proteome</keyword>
<feature type="compositionally biased region" description="Basic and acidic residues" evidence="2">
    <location>
        <begin position="151"/>
        <end position="161"/>
    </location>
</feature>
<proteinExistence type="inferred from homology"/>
<reference evidence="4" key="2">
    <citation type="submission" date="2023-01" db="EMBL/GenBank/DDBJ databases">
        <authorList>
            <person name="Sun Q."/>
            <person name="Evtushenko L."/>
        </authorList>
    </citation>
    <scope>NUCLEOTIDE SEQUENCE</scope>
    <source>
        <strain evidence="4">VKM Ac-1401</strain>
    </source>
</reference>
<gene>
    <name evidence="4" type="ORF">GCM10017584_07720</name>
</gene>
<protein>
    <recommendedName>
        <fullName evidence="1">UPF0310 protein GCM10017584_07720</fullName>
    </recommendedName>
</protein>
<dbReference type="InterPro" id="IPR015947">
    <property type="entry name" value="PUA-like_sf"/>
</dbReference>
<dbReference type="Proteomes" id="UP001142372">
    <property type="component" value="Unassembled WGS sequence"/>
</dbReference>
<feature type="domain" description="EVE" evidence="3">
    <location>
        <begin position="10"/>
        <end position="149"/>
    </location>
</feature>
<organism evidence="4 5">
    <name type="scientific">Leifsonia poae</name>
    <dbReference type="NCBI Taxonomy" id="110933"/>
    <lineage>
        <taxon>Bacteria</taxon>
        <taxon>Bacillati</taxon>
        <taxon>Actinomycetota</taxon>
        <taxon>Actinomycetes</taxon>
        <taxon>Micrococcales</taxon>
        <taxon>Microbacteriaceae</taxon>
        <taxon>Leifsonia</taxon>
    </lineage>
</organism>
<comment type="caution">
    <text evidence="4">The sequence shown here is derived from an EMBL/GenBank/DDBJ whole genome shotgun (WGS) entry which is preliminary data.</text>
</comment>
<evidence type="ECO:0000256" key="1">
    <source>
        <dbReference type="HAMAP-Rule" id="MF_00771"/>
    </source>
</evidence>
<evidence type="ECO:0000259" key="3">
    <source>
        <dbReference type="Pfam" id="PF01878"/>
    </source>
</evidence>
<dbReference type="RefSeq" id="WP_271175888.1">
    <property type="nucleotide sequence ID" value="NZ_BAAAJO010000001.1"/>
</dbReference>
<dbReference type="Gene3D" id="3.10.590.10">
    <property type="entry name" value="ph1033 like domains"/>
    <property type="match status" value="1"/>
</dbReference>
<sequence>MRYNWSMAIRYWLGVVQQDHVLRGVAAGIAQVNHGAKAPLEQMRPADGFVYYSPKTAYPDGDPLKEFTAIGRIADDDVYQLTQGPTMRGPAGDFRPWRRRVEWEHEAVSAPIRPLLPVLDFTRDNPNWGYQLRRGVIEISRHDFELIRRQMRRPSPDETHRGGRSARATMAR</sequence>
<dbReference type="EMBL" id="BSEN01000003">
    <property type="protein sequence ID" value="GLJ75198.1"/>
    <property type="molecule type" value="Genomic_DNA"/>
</dbReference>
<dbReference type="AlphaFoldDB" id="A0A9W6H836"/>
<name>A0A9W6H836_9MICO</name>
<evidence type="ECO:0000256" key="2">
    <source>
        <dbReference type="SAM" id="MobiDB-lite"/>
    </source>
</evidence>
<evidence type="ECO:0000313" key="5">
    <source>
        <dbReference type="Proteomes" id="UP001142372"/>
    </source>
</evidence>
<dbReference type="InterPro" id="IPR022996">
    <property type="entry name" value="UPF0310"/>
</dbReference>
<dbReference type="Pfam" id="PF01878">
    <property type="entry name" value="EVE"/>
    <property type="match status" value="1"/>
</dbReference>
<dbReference type="InterPro" id="IPR002740">
    <property type="entry name" value="EVE_domain"/>
</dbReference>
<accession>A0A9W6H836</accession>
<evidence type="ECO:0000313" key="4">
    <source>
        <dbReference type="EMBL" id="GLJ75198.1"/>
    </source>
</evidence>
<dbReference type="HAMAP" id="MF_00771">
    <property type="entry name" value="UPF0310"/>
    <property type="match status" value="1"/>
</dbReference>